<dbReference type="AlphaFoldDB" id="A0A3B0WYE2"/>
<gene>
    <name evidence="1" type="ORF">MNBD_GAMMA11-496</name>
</gene>
<proteinExistence type="predicted"/>
<evidence type="ECO:0000313" key="1">
    <source>
        <dbReference type="EMBL" id="VAW60551.1"/>
    </source>
</evidence>
<sequence length="69" mass="7884">MPIEINARILLKRIERSQYLGYSGMLFDGPGHRENVYPIDIAVILEYSIVSITYRTIAWPAEMNSGLNI</sequence>
<reference evidence="1" key="1">
    <citation type="submission" date="2018-06" db="EMBL/GenBank/DDBJ databases">
        <authorList>
            <person name="Zhirakovskaya E."/>
        </authorList>
    </citation>
    <scope>NUCLEOTIDE SEQUENCE</scope>
</reference>
<dbReference type="EMBL" id="UOFG01000126">
    <property type="protein sequence ID" value="VAW60551.1"/>
    <property type="molecule type" value="Genomic_DNA"/>
</dbReference>
<accession>A0A3B0WYE2</accession>
<organism evidence="1">
    <name type="scientific">hydrothermal vent metagenome</name>
    <dbReference type="NCBI Taxonomy" id="652676"/>
    <lineage>
        <taxon>unclassified sequences</taxon>
        <taxon>metagenomes</taxon>
        <taxon>ecological metagenomes</taxon>
    </lineage>
</organism>
<name>A0A3B0WYE2_9ZZZZ</name>
<protein>
    <submittedName>
        <fullName evidence="1">Uncharacterized protein</fullName>
    </submittedName>
</protein>